<keyword evidence="4 14" id="KW-0812">Transmembrane</keyword>
<comment type="subcellular location">
    <subcellularLocation>
        <location evidence="1">Membrane</location>
        <topology evidence="1">Single-pass membrane protein</topology>
    </subcellularLocation>
</comment>
<dbReference type="PANTHER" id="PTHR46008:SF62">
    <property type="entry name" value="PROTEIN KINASE DOMAIN-CONTAINING PROTEIN"/>
    <property type="match status" value="1"/>
</dbReference>
<name>A0AAD4P7A0_PERFH</name>
<dbReference type="Gene3D" id="1.10.510.10">
    <property type="entry name" value="Transferase(Phosphotransferase) domain 1"/>
    <property type="match status" value="1"/>
</dbReference>
<protein>
    <submittedName>
        <fullName evidence="17">Protein kinase superfamily protein</fullName>
    </submittedName>
</protein>
<keyword evidence="10 14" id="KW-0472">Membrane</keyword>
<dbReference type="Pfam" id="PF00069">
    <property type="entry name" value="Pkinase"/>
    <property type="match status" value="1"/>
</dbReference>
<dbReference type="Proteomes" id="UP001190926">
    <property type="component" value="Unassembled WGS sequence"/>
</dbReference>
<keyword evidence="18" id="KW-1185">Reference proteome</keyword>
<dbReference type="PROSITE" id="PS00108">
    <property type="entry name" value="PROTEIN_KINASE_ST"/>
    <property type="match status" value="1"/>
</dbReference>
<evidence type="ECO:0000313" key="18">
    <source>
        <dbReference type="Proteomes" id="UP001190926"/>
    </source>
</evidence>
<evidence type="ECO:0000256" key="2">
    <source>
        <dbReference type="ARBA" id="ARBA00022527"/>
    </source>
</evidence>
<evidence type="ECO:0000256" key="9">
    <source>
        <dbReference type="ARBA" id="ARBA00022989"/>
    </source>
</evidence>
<keyword evidence="3" id="KW-0808">Transferase</keyword>
<dbReference type="InterPro" id="IPR008271">
    <property type="entry name" value="Ser/Thr_kinase_AS"/>
</dbReference>
<evidence type="ECO:0000256" key="13">
    <source>
        <dbReference type="SAM" id="MobiDB-lite"/>
    </source>
</evidence>
<evidence type="ECO:0000256" key="4">
    <source>
        <dbReference type="ARBA" id="ARBA00022692"/>
    </source>
</evidence>
<dbReference type="Gene3D" id="3.30.200.20">
    <property type="entry name" value="Phosphorylase Kinase, domain 1"/>
    <property type="match status" value="1"/>
</dbReference>
<evidence type="ECO:0000256" key="12">
    <source>
        <dbReference type="PROSITE-ProRule" id="PRU10141"/>
    </source>
</evidence>
<evidence type="ECO:0000256" key="1">
    <source>
        <dbReference type="ARBA" id="ARBA00004167"/>
    </source>
</evidence>
<proteinExistence type="predicted"/>
<evidence type="ECO:0000259" key="16">
    <source>
        <dbReference type="PROSITE" id="PS50011"/>
    </source>
</evidence>
<dbReference type="AlphaFoldDB" id="A0AAD4P7A0"/>
<feature type="signal peptide" evidence="15">
    <location>
        <begin position="1"/>
        <end position="25"/>
    </location>
</feature>
<dbReference type="GO" id="GO:0005886">
    <property type="term" value="C:plasma membrane"/>
    <property type="evidence" value="ECO:0007669"/>
    <property type="project" value="UniProtKB-ARBA"/>
</dbReference>
<feature type="domain" description="Protein kinase" evidence="16">
    <location>
        <begin position="328"/>
        <end position="606"/>
    </location>
</feature>
<dbReference type="Gene3D" id="2.10.25.10">
    <property type="entry name" value="Laminin"/>
    <property type="match status" value="1"/>
</dbReference>
<feature type="region of interest" description="Disordered" evidence="13">
    <location>
        <begin position="656"/>
        <end position="675"/>
    </location>
</feature>
<accession>A0AAD4P7A0</accession>
<evidence type="ECO:0000256" key="3">
    <source>
        <dbReference type="ARBA" id="ARBA00022679"/>
    </source>
</evidence>
<keyword evidence="9 14" id="KW-1133">Transmembrane helix</keyword>
<keyword evidence="5 15" id="KW-0732">Signal</keyword>
<dbReference type="InterPro" id="IPR011009">
    <property type="entry name" value="Kinase-like_dom_sf"/>
</dbReference>
<evidence type="ECO:0000256" key="5">
    <source>
        <dbReference type="ARBA" id="ARBA00022729"/>
    </source>
</evidence>
<dbReference type="PROSITE" id="PS00107">
    <property type="entry name" value="PROTEIN_KINASE_ATP"/>
    <property type="match status" value="1"/>
</dbReference>
<keyword evidence="11" id="KW-0325">Glycoprotein</keyword>
<dbReference type="SUPFAM" id="SSF56112">
    <property type="entry name" value="Protein kinase-like (PK-like)"/>
    <property type="match status" value="1"/>
</dbReference>
<evidence type="ECO:0000256" key="7">
    <source>
        <dbReference type="ARBA" id="ARBA00022777"/>
    </source>
</evidence>
<dbReference type="SMART" id="SM00220">
    <property type="entry name" value="S_TKc"/>
    <property type="match status" value="1"/>
</dbReference>
<evidence type="ECO:0000256" key="15">
    <source>
        <dbReference type="SAM" id="SignalP"/>
    </source>
</evidence>
<sequence>MKLKFNNLIILMAHTIILTIPCSSAAAWCNHTCGGRKLQFPFGFSAGCQIQLNCSGNGTILAADFPVQSVNGETMLVNIPAMCSRPVEALHRLFTASFAPTSHNAILLHNCQKPSSGCVIPSTMVQTHFEQLACEANSANISCYSETDNARSFIDYENLRRTGCSSLFSAISMETYPNSSSVSLDVRIVRVGWWLPGACRCSRNANCVRVSATPIHGGLPQGYRCACVEGFNGDGFLDGVGCRKESVACNPSNYLSGKCGGTTRVGVLVGGVAAGASIMVSLGLVFCFFRKRSKLRSRSRRSRKLFETTGITIPMYHYKEMEKAADFFSEKRRLGNGAYGTVYSGKLNNDDWVAIKRIRHRDAESIEQVINEIKLLSSVSHPNLVRLLGCSIEDEEQILVYEFMANGTLSQHLQREKGNGPLPWAVRLTIASETAQAISYLHNAMHPPIYHRDIKSSNILLDHDYKSKVADFGLSRLGMVESSHISTAPQGTPGYLDPQYHQHFHLSDKSDVYSFGVVLIEIITALRVVDFGRPQNEVNLAALAVDRIGRGCLDKIIDPFLEPSLDAWAYSSLHKVAELAFTCLAFHRDMRPSMMEVAIELEQISLSKWTNDSEMSREKLLNVMVKKQGYDSIGLSSSTNSMDTVADFSPVSVADSWQSDQSSPSSNSLLNRVAH</sequence>
<dbReference type="PROSITE" id="PS50011">
    <property type="entry name" value="PROTEIN_KINASE_DOM"/>
    <property type="match status" value="1"/>
</dbReference>
<feature type="binding site" evidence="12">
    <location>
        <position position="356"/>
    </location>
    <ligand>
        <name>ATP</name>
        <dbReference type="ChEBI" id="CHEBI:30616"/>
    </ligand>
</feature>
<evidence type="ECO:0000256" key="11">
    <source>
        <dbReference type="ARBA" id="ARBA00023180"/>
    </source>
</evidence>
<dbReference type="InterPro" id="IPR017441">
    <property type="entry name" value="Protein_kinase_ATP_BS"/>
</dbReference>
<keyword evidence="2" id="KW-0723">Serine/threonine-protein kinase</keyword>
<dbReference type="FunFam" id="1.10.510.10:FF:000161">
    <property type="entry name" value="Wall-associated receptor kinase-like 20"/>
    <property type="match status" value="1"/>
</dbReference>
<dbReference type="GO" id="GO:0004674">
    <property type="term" value="F:protein serine/threonine kinase activity"/>
    <property type="evidence" value="ECO:0007669"/>
    <property type="project" value="UniProtKB-KW"/>
</dbReference>
<dbReference type="EMBL" id="SDAM02000125">
    <property type="protein sequence ID" value="KAH6828387.1"/>
    <property type="molecule type" value="Genomic_DNA"/>
</dbReference>
<dbReference type="InterPro" id="IPR000719">
    <property type="entry name" value="Prot_kinase_dom"/>
</dbReference>
<comment type="caution">
    <text evidence="17">The sequence shown here is derived from an EMBL/GenBank/DDBJ whole genome shotgun (WGS) entry which is preliminary data.</text>
</comment>
<keyword evidence="8 12" id="KW-0067">ATP-binding</keyword>
<evidence type="ECO:0000256" key="10">
    <source>
        <dbReference type="ARBA" id="ARBA00023136"/>
    </source>
</evidence>
<gene>
    <name evidence="17" type="ORF">C2S53_020054</name>
</gene>
<dbReference type="GO" id="GO:0005524">
    <property type="term" value="F:ATP binding"/>
    <property type="evidence" value="ECO:0007669"/>
    <property type="project" value="UniProtKB-UniRule"/>
</dbReference>
<organism evidence="17 18">
    <name type="scientific">Perilla frutescens var. hirtella</name>
    <name type="common">Perilla citriodora</name>
    <name type="synonym">Perilla setoyensis</name>
    <dbReference type="NCBI Taxonomy" id="608512"/>
    <lineage>
        <taxon>Eukaryota</taxon>
        <taxon>Viridiplantae</taxon>
        <taxon>Streptophyta</taxon>
        <taxon>Embryophyta</taxon>
        <taxon>Tracheophyta</taxon>
        <taxon>Spermatophyta</taxon>
        <taxon>Magnoliopsida</taxon>
        <taxon>eudicotyledons</taxon>
        <taxon>Gunneridae</taxon>
        <taxon>Pentapetalae</taxon>
        <taxon>asterids</taxon>
        <taxon>lamiids</taxon>
        <taxon>Lamiales</taxon>
        <taxon>Lamiaceae</taxon>
        <taxon>Nepetoideae</taxon>
        <taxon>Elsholtzieae</taxon>
        <taxon>Perilla</taxon>
    </lineage>
</organism>
<feature type="transmembrane region" description="Helical" evidence="14">
    <location>
        <begin position="265"/>
        <end position="289"/>
    </location>
</feature>
<keyword evidence="6 12" id="KW-0547">Nucleotide-binding</keyword>
<evidence type="ECO:0000256" key="6">
    <source>
        <dbReference type="ARBA" id="ARBA00022741"/>
    </source>
</evidence>
<evidence type="ECO:0000313" key="17">
    <source>
        <dbReference type="EMBL" id="KAH6828387.1"/>
    </source>
</evidence>
<evidence type="ECO:0000256" key="14">
    <source>
        <dbReference type="SAM" id="Phobius"/>
    </source>
</evidence>
<dbReference type="PANTHER" id="PTHR46008">
    <property type="entry name" value="LEAF RUST 10 DISEASE-RESISTANCE LOCUS RECEPTOR-LIKE PROTEIN KINASE-LIKE 1.4"/>
    <property type="match status" value="1"/>
</dbReference>
<feature type="chain" id="PRO_5042148239" evidence="15">
    <location>
        <begin position="26"/>
        <end position="675"/>
    </location>
</feature>
<evidence type="ECO:0000256" key="8">
    <source>
        <dbReference type="ARBA" id="ARBA00022840"/>
    </source>
</evidence>
<keyword evidence="7 17" id="KW-0418">Kinase</keyword>
<reference evidence="17 18" key="1">
    <citation type="journal article" date="2021" name="Nat. Commun.">
        <title>Incipient diploidization of the medicinal plant Perilla within 10,000 years.</title>
        <authorList>
            <person name="Zhang Y."/>
            <person name="Shen Q."/>
            <person name="Leng L."/>
            <person name="Zhang D."/>
            <person name="Chen S."/>
            <person name="Shi Y."/>
            <person name="Ning Z."/>
            <person name="Chen S."/>
        </authorList>
    </citation>
    <scope>NUCLEOTIDE SEQUENCE [LARGE SCALE GENOMIC DNA]</scope>
    <source>
        <strain evidence="18">cv. PC099</strain>
    </source>
</reference>